<dbReference type="SUPFAM" id="SSF53383">
    <property type="entry name" value="PLP-dependent transferases"/>
    <property type="match status" value="1"/>
</dbReference>
<dbReference type="EMBL" id="WVIC01000003">
    <property type="protein sequence ID" value="NCJ05410.1"/>
    <property type="molecule type" value="Genomic_DNA"/>
</dbReference>
<proteinExistence type="inferred from homology"/>
<evidence type="ECO:0000313" key="4">
    <source>
        <dbReference type="EMBL" id="NCJ05410.1"/>
    </source>
</evidence>
<organism evidence="4 5">
    <name type="scientific">Petrachloros mirabilis ULC683</name>
    <dbReference type="NCBI Taxonomy" id="2781853"/>
    <lineage>
        <taxon>Bacteria</taxon>
        <taxon>Bacillati</taxon>
        <taxon>Cyanobacteriota</taxon>
        <taxon>Cyanophyceae</taxon>
        <taxon>Synechococcales</taxon>
        <taxon>Petrachlorosaceae</taxon>
        <taxon>Petrachloros</taxon>
        <taxon>Petrachloros mirabilis</taxon>
    </lineage>
</organism>
<dbReference type="InterPro" id="IPR015421">
    <property type="entry name" value="PyrdxlP-dep_Trfase_major"/>
</dbReference>
<dbReference type="NCBIfam" id="NF004856">
    <property type="entry name" value="PRK06209.1"/>
    <property type="match status" value="1"/>
</dbReference>
<keyword evidence="5" id="KW-1185">Reference proteome</keyword>
<sequence length="444" mass="48897">MSQQIQPYITQFDQSQRLKAKSHRLIPGGAHTYAKGDDQYPELAPGFLVKGKGCHVWDVDGNEYIEFGMGLRAVTLGHAYASVIEAAHHQMLQGINFTRPSTLEIDCAEAFLSLIKGADMVKFAKNGSDVTTAAVKLARAYTGRNRVAICGSHPFFSVDDWFIGSTPMSAGIPEAIQALTVKFQYNDLPSVQALFEQYPGEIAGLMMEAETTEPPQPGFLEGVQQLCAQYGAIFILDEIITGFRWHRGGAQAVHGITPDLSTFGKALGNGFAIAALAGKREIMERGGLDHDQERVFLLSTTFGAEHHALAAAMEVMRIYTQEPVIEHLARQGERLRHGIQQAVAALGLSGYFGVMGRPCNLIYFTCNQNKVRSQPFRTLFLQETIKRGVIMPSLVVSYSHSDADIDHTIEAISEALVIYRRALEEGVDKYLTGRPVKPVFRTFN</sequence>
<evidence type="ECO:0000313" key="5">
    <source>
        <dbReference type="Proteomes" id="UP000607397"/>
    </source>
</evidence>
<dbReference type="InterPro" id="IPR015424">
    <property type="entry name" value="PyrdxlP-dep_Trfase"/>
</dbReference>
<comment type="similarity">
    <text evidence="3">Belongs to the class-III pyridoxal-phosphate-dependent aminotransferase family.</text>
</comment>
<gene>
    <name evidence="4" type="ORF">GS597_02545</name>
</gene>
<evidence type="ECO:0000256" key="1">
    <source>
        <dbReference type="ARBA" id="ARBA00001933"/>
    </source>
</evidence>
<dbReference type="PROSITE" id="PS00600">
    <property type="entry name" value="AA_TRANSFER_CLASS_3"/>
    <property type="match status" value="1"/>
</dbReference>
<dbReference type="Gene3D" id="3.40.640.10">
    <property type="entry name" value="Type I PLP-dependent aspartate aminotransferase-like (Major domain)"/>
    <property type="match status" value="1"/>
</dbReference>
<dbReference type="RefSeq" id="WP_238717894.1">
    <property type="nucleotide sequence ID" value="NZ_WVIC01000003.1"/>
</dbReference>
<dbReference type="Gene3D" id="3.90.1150.10">
    <property type="entry name" value="Aspartate Aminotransferase, domain 1"/>
    <property type="match status" value="1"/>
</dbReference>
<dbReference type="GO" id="GO:0008483">
    <property type="term" value="F:transaminase activity"/>
    <property type="evidence" value="ECO:0007669"/>
    <property type="project" value="InterPro"/>
</dbReference>
<evidence type="ECO:0000256" key="3">
    <source>
        <dbReference type="RuleBase" id="RU003560"/>
    </source>
</evidence>
<accession>A0A8K2A6Q2</accession>
<dbReference type="Pfam" id="PF00202">
    <property type="entry name" value="Aminotran_3"/>
    <property type="match status" value="1"/>
</dbReference>
<keyword evidence="4" id="KW-0413">Isomerase</keyword>
<comment type="cofactor">
    <cofactor evidence="1">
        <name>pyridoxal 5'-phosphate</name>
        <dbReference type="ChEBI" id="CHEBI:597326"/>
    </cofactor>
</comment>
<keyword evidence="2 3" id="KW-0663">Pyridoxal phosphate</keyword>
<dbReference type="InterPro" id="IPR049704">
    <property type="entry name" value="Aminotrans_3_PPA_site"/>
</dbReference>
<dbReference type="GO" id="GO:0042286">
    <property type="term" value="F:glutamate-1-semialdehyde 2,1-aminomutase activity"/>
    <property type="evidence" value="ECO:0007669"/>
    <property type="project" value="UniProtKB-EC"/>
</dbReference>
<comment type="caution">
    <text evidence="4">The sequence shown here is derived from an EMBL/GenBank/DDBJ whole genome shotgun (WGS) entry which is preliminary data.</text>
</comment>
<dbReference type="GO" id="GO:0030170">
    <property type="term" value="F:pyridoxal phosphate binding"/>
    <property type="evidence" value="ECO:0007669"/>
    <property type="project" value="InterPro"/>
</dbReference>
<dbReference type="PANTHER" id="PTHR43713:SF3">
    <property type="entry name" value="GLUTAMATE-1-SEMIALDEHYDE 2,1-AMINOMUTASE 1, CHLOROPLASTIC-RELATED"/>
    <property type="match status" value="1"/>
</dbReference>
<dbReference type="AlphaFoldDB" id="A0A8K2A6Q2"/>
<name>A0A8K2A6Q2_9CYAN</name>
<dbReference type="EC" id="5.4.3.8" evidence="4"/>
<dbReference type="PANTHER" id="PTHR43713">
    <property type="entry name" value="GLUTAMATE-1-SEMIALDEHYDE 2,1-AMINOMUTASE"/>
    <property type="match status" value="1"/>
</dbReference>
<evidence type="ECO:0000256" key="2">
    <source>
        <dbReference type="ARBA" id="ARBA00022898"/>
    </source>
</evidence>
<dbReference type="InterPro" id="IPR005814">
    <property type="entry name" value="Aminotrans_3"/>
</dbReference>
<dbReference type="InterPro" id="IPR015422">
    <property type="entry name" value="PyrdxlP-dep_Trfase_small"/>
</dbReference>
<dbReference type="Proteomes" id="UP000607397">
    <property type="component" value="Unassembled WGS sequence"/>
</dbReference>
<reference evidence="4" key="1">
    <citation type="submission" date="2019-12" db="EMBL/GenBank/DDBJ databases">
        <title>High-Quality draft genome sequences of three cyanobacteria isolated from the limestone walls of the Old Cathedral of Coimbra.</title>
        <authorList>
            <person name="Tiago I."/>
            <person name="Soares F."/>
            <person name="Portugal A."/>
        </authorList>
    </citation>
    <scope>NUCLEOTIDE SEQUENCE [LARGE SCALE GENOMIC DNA]</scope>
    <source>
        <strain evidence="4">C</strain>
    </source>
</reference>
<protein>
    <submittedName>
        <fullName evidence="4">Glutamate-1-semialdehyde 2,1-aminomutase</fullName>
        <ecNumber evidence="4">5.4.3.8</ecNumber>
    </submittedName>
</protein>